<dbReference type="SMART" id="SM00382">
    <property type="entry name" value="AAA"/>
    <property type="match status" value="2"/>
</dbReference>
<dbReference type="InterPro" id="IPR017871">
    <property type="entry name" value="ABC_transporter-like_CS"/>
</dbReference>
<keyword evidence="1 11" id="KW-0963">Cytoplasm</keyword>
<evidence type="ECO:0000256" key="7">
    <source>
        <dbReference type="ARBA" id="ARBA00023125"/>
    </source>
</evidence>
<evidence type="ECO:0000256" key="1">
    <source>
        <dbReference type="ARBA" id="ARBA00022490"/>
    </source>
</evidence>
<dbReference type="InterPro" id="IPR003439">
    <property type="entry name" value="ABC_transporter-like_ATP-bd"/>
</dbReference>
<dbReference type="PANTHER" id="PTHR42855:SF1">
    <property type="entry name" value="ABC TRANSPORTER DOMAIN-CONTAINING PROTEIN"/>
    <property type="match status" value="1"/>
</dbReference>
<comment type="catalytic activity">
    <reaction evidence="9 11">
        <text>ATP + H2O = ADP + phosphate + H(+)</text>
        <dbReference type="Rhea" id="RHEA:13065"/>
        <dbReference type="ChEBI" id="CHEBI:15377"/>
        <dbReference type="ChEBI" id="CHEBI:15378"/>
        <dbReference type="ChEBI" id="CHEBI:30616"/>
        <dbReference type="ChEBI" id="CHEBI:43474"/>
        <dbReference type="ChEBI" id="CHEBI:456216"/>
    </reaction>
</comment>
<evidence type="ECO:0000256" key="11">
    <source>
        <dbReference type="HAMAP-Rule" id="MF_00848"/>
    </source>
</evidence>
<dbReference type="eggNOG" id="COG0488">
    <property type="taxonomic scope" value="Bacteria"/>
</dbReference>
<dbReference type="SUPFAM" id="SSF52540">
    <property type="entry name" value="P-loop containing nucleoside triphosphate hydrolases"/>
    <property type="match status" value="2"/>
</dbReference>
<keyword evidence="7 11" id="KW-0238">DNA-binding</keyword>
<evidence type="ECO:0000256" key="10">
    <source>
        <dbReference type="ARBA" id="ARBA00061478"/>
    </source>
</evidence>
<feature type="region of interest" description="Disordered" evidence="12">
    <location>
        <begin position="101"/>
        <end position="120"/>
    </location>
</feature>
<keyword evidence="5 11" id="KW-0378">Hydrolase</keyword>
<comment type="caution">
    <text evidence="14">The sequence shown here is derived from an EMBL/GenBank/DDBJ whole genome shotgun (WGS) entry which is preliminary data.</text>
</comment>
<dbReference type="FunFam" id="3.40.50.300:FF:000309">
    <property type="entry name" value="ABC transporter ATP-binding protein"/>
    <property type="match status" value="1"/>
</dbReference>
<dbReference type="Pfam" id="PF00005">
    <property type="entry name" value="ABC_tran"/>
    <property type="match status" value="2"/>
</dbReference>
<dbReference type="EC" id="3.6.1.-" evidence="11"/>
<reference evidence="14 15" key="1">
    <citation type="submission" date="2014-05" db="EMBL/GenBank/DDBJ databases">
        <title>De novo Genome Sequence of Spirocheata sp.</title>
        <authorList>
            <person name="Shivani Y."/>
            <person name="Subhash Y."/>
            <person name="Tushar L."/>
            <person name="Sasikala C."/>
            <person name="Ramana C.V."/>
        </authorList>
    </citation>
    <scope>NUCLEOTIDE SEQUENCE [LARGE SCALE GENOMIC DNA]</scope>
    <source>
        <strain evidence="14 15">JC230</strain>
    </source>
</reference>
<feature type="domain" description="ABC transporter" evidence="13">
    <location>
        <begin position="13"/>
        <end position="237"/>
    </location>
</feature>
<gene>
    <name evidence="11" type="primary">uup</name>
    <name evidence="14" type="ORF">DC28_12560</name>
</gene>
<feature type="binding site" evidence="11">
    <location>
        <begin position="341"/>
        <end position="348"/>
    </location>
    <ligand>
        <name>ATP</name>
        <dbReference type="ChEBI" id="CHEBI:30616"/>
        <label>2</label>
    </ligand>
</feature>
<dbReference type="GO" id="GO:0006281">
    <property type="term" value="P:DNA repair"/>
    <property type="evidence" value="ECO:0007669"/>
    <property type="project" value="UniProtKB-KW"/>
</dbReference>
<feature type="domain" description="ABC transporter" evidence="13">
    <location>
        <begin position="304"/>
        <end position="527"/>
    </location>
</feature>
<protein>
    <recommendedName>
        <fullName evidence="11">ATP-binding protein Uup</fullName>
        <ecNumber evidence="11">3.6.1.-</ecNumber>
    </recommendedName>
</protein>
<evidence type="ECO:0000256" key="9">
    <source>
        <dbReference type="ARBA" id="ARBA00049360"/>
    </source>
</evidence>
<organism evidence="14 15">
    <name type="scientific">Spirochaeta lutea</name>
    <dbReference type="NCBI Taxonomy" id="1480694"/>
    <lineage>
        <taxon>Bacteria</taxon>
        <taxon>Pseudomonadati</taxon>
        <taxon>Spirochaetota</taxon>
        <taxon>Spirochaetia</taxon>
        <taxon>Spirochaetales</taxon>
        <taxon>Spirochaetaceae</taxon>
        <taxon>Spirochaeta</taxon>
    </lineage>
</organism>
<dbReference type="Proteomes" id="UP000029692">
    <property type="component" value="Unassembled WGS sequence"/>
</dbReference>
<dbReference type="Pfam" id="PF12848">
    <property type="entry name" value="ABC_tran_Xtn"/>
    <property type="match status" value="1"/>
</dbReference>
<comment type="similarity">
    <text evidence="10 11">Belongs to the ABC transporter superfamily. ABCF family. Uup subfamily.</text>
</comment>
<evidence type="ECO:0000313" key="14">
    <source>
        <dbReference type="EMBL" id="KGE71267.1"/>
    </source>
</evidence>
<comment type="function">
    <text evidence="11">Probably plays a role in ribosome assembly or function. May be involved in resolution of branched DNA intermediates that result from template switching in postreplication gaps. Binds DNA and has ATPase activity.</text>
</comment>
<evidence type="ECO:0000256" key="5">
    <source>
        <dbReference type="ARBA" id="ARBA00022801"/>
    </source>
</evidence>
<proteinExistence type="inferred from homology"/>
<dbReference type="AlphaFoldDB" id="A0A098QXR9"/>
<keyword evidence="8 11" id="KW-0234">DNA repair</keyword>
<sequence length="621" mass="69661">MRYSQPGGSVAVISVKDVVLRFGDEALFDGITLHIEEGDRLCLLGRNGTGKSTLLKLMAGLLEPDSGLVARSRDRVIGLLGQEIDEGFTGTCLEFCLSSEEVPDQGKEPGSPSGISSESEVESRRFLTQLGVNPEAEYRTLSGGGRRRAMTARILAKKPDILLLDEPTNHLDINSVLWLEEYLRKQVPTLILITHDRAFAKTVATRVAEIDRGQLFSFDCGYDEFLSRKQALLETEEQQRAKFDKRLAAEEAWLRRGVKARRTRDEGRVRALMAMRERYRLRRNRIGQVSMKAQEAEVSGDLVAELTAVSFAYSEQGSGETPVIENLSTTIMRGDRVGIVGPNGCGKTTLIQLILGKLKPDTGSIRLGTNLRPLYFDQMRSLINPEKTLLENLSGGDDSVVVGGRSRHINAYLQDFLFDPDRAKSPVNILSGGEQNRLMLAKLFTQPSNLLVLDEPTNDLDMETLDLLEDLLSEYQGTILLVSHDREFLDNIVTDCLVFTPDSTVEEYVGGYSDWRAQYKADDPGENAARTKEKKSPGDTRPRDRKTKRSYKEQQELASLPETIAALEQEIHQLHQVMADPEFYRREGDEVAQATARLETLQADLERRYDRWQFLEERGGD</sequence>
<dbReference type="InterPro" id="IPR051309">
    <property type="entry name" value="ABCF_ATPase"/>
</dbReference>
<dbReference type="InterPro" id="IPR003593">
    <property type="entry name" value="AAA+_ATPase"/>
</dbReference>
<evidence type="ECO:0000256" key="2">
    <source>
        <dbReference type="ARBA" id="ARBA00022737"/>
    </source>
</evidence>
<feature type="coiled-coil region" evidence="11">
    <location>
        <begin position="584"/>
        <end position="611"/>
    </location>
</feature>
<feature type="compositionally biased region" description="Basic and acidic residues" evidence="12">
    <location>
        <begin position="519"/>
        <end position="542"/>
    </location>
</feature>
<dbReference type="InterPro" id="IPR027417">
    <property type="entry name" value="P-loop_NTPase"/>
</dbReference>
<name>A0A098QXR9_9SPIO</name>
<comment type="subcellular location">
    <subcellularLocation>
        <location evidence="11">Cytoplasm</location>
    </subcellularLocation>
    <text evidence="11">Associates with ribosomes.</text>
</comment>
<dbReference type="GO" id="GO:0003677">
    <property type="term" value="F:DNA binding"/>
    <property type="evidence" value="ECO:0007669"/>
    <property type="project" value="UniProtKB-UniRule"/>
</dbReference>
<dbReference type="PROSITE" id="PS50893">
    <property type="entry name" value="ABC_TRANSPORTER_2"/>
    <property type="match status" value="2"/>
</dbReference>
<dbReference type="InterPro" id="IPR032781">
    <property type="entry name" value="ABC_tran_Xtn"/>
</dbReference>
<keyword evidence="2 11" id="KW-0677">Repeat</keyword>
<evidence type="ECO:0000259" key="13">
    <source>
        <dbReference type="PROSITE" id="PS50893"/>
    </source>
</evidence>
<dbReference type="PANTHER" id="PTHR42855">
    <property type="entry name" value="ABC TRANSPORTER ATP-BINDING SUBUNIT"/>
    <property type="match status" value="1"/>
</dbReference>
<feature type="region of interest" description="Disordered" evidence="12">
    <location>
        <begin position="519"/>
        <end position="557"/>
    </location>
</feature>
<feature type="compositionally biased region" description="Low complexity" evidence="12">
    <location>
        <begin position="108"/>
        <end position="118"/>
    </location>
</feature>
<dbReference type="Gene3D" id="3.40.50.300">
    <property type="entry name" value="P-loop containing nucleotide triphosphate hydrolases"/>
    <property type="match status" value="2"/>
</dbReference>
<keyword evidence="11" id="KW-0175">Coiled coil</keyword>
<evidence type="ECO:0000256" key="4">
    <source>
        <dbReference type="ARBA" id="ARBA00022763"/>
    </source>
</evidence>
<evidence type="ECO:0000313" key="15">
    <source>
        <dbReference type="Proteomes" id="UP000029692"/>
    </source>
</evidence>
<evidence type="ECO:0000256" key="12">
    <source>
        <dbReference type="SAM" id="MobiDB-lite"/>
    </source>
</evidence>
<dbReference type="InterPro" id="IPR037118">
    <property type="entry name" value="Val-tRNA_synth_C_sf"/>
</dbReference>
<keyword evidence="6 11" id="KW-0067">ATP-binding</keyword>
<feature type="binding site" evidence="11">
    <location>
        <begin position="45"/>
        <end position="52"/>
    </location>
    <ligand>
        <name>ATP</name>
        <dbReference type="ChEBI" id="CHEBI:30616"/>
        <label>1</label>
    </ligand>
</feature>
<dbReference type="GO" id="GO:0043022">
    <property type="term" value="F:ribosome binding"/>
    <property type="evidence" value="ECO:0007669"/>
    <property type="project" value="UniProtKB-UniRule"/>
</dbReference>
<dbReference type="Gene3D" id="1.10.287.380">
    <property type="entry name" value="Valyl-tRNA synthetase, C-terminal domain"/>
    <property type="match status" value="1"/>
</dbReference>
<dbReference type="CDD" id="cd03221">
    <property type="entry name" value="ABCF_EF-3"/>
    <property type="match status" value="2"/>
</dbReference>
<evidence type="ECO:0000256" key="8">
    <source>
        <dbReference type="ARBA" id="ARBA00023204"/>
    </source>
</evidence>
<dbReference type="PROSITE" id="PS00211">
    <property type="entry name" value="ABC_TRANSPORTER_1"/>
    <property type="match status" value="1"/>
</dbReference>
<dbReference type="GO" id="GO:0016887">
    <property type="term" value="F:ATP hydrolysis activity"/>
    <property type="evidence" value="ECO:0007669"/>
    <property type="project" value="UniProtKB-UniRule"/>
</dbReference>
<dbReference type="GO" id="GO:0005737">
    <property type="term" value="C:cytoplasm"/>
    <property type="evidence" value="ECO:0007669"/>
    <property type="project" value="UniProtKB-SubCell"/>
</dbReference>
<keyword evidence="4 11" id="KW-0227">DNA damage</keyword>
<dbReference type="InterPro" id="IPR032524">
    <property type="entry name" value="ABC_tran_C"/>
</dbReference>
<dbReference type="EMBL" id="JNUP01000067">
    <property type="protein sequence ID" value="KGE71267.1"/>
    <property type="molecule type" value="Genomic_DNA"/>
</dbReference>
<keyword evidence="15" id="KW-1185">Reference proteome</keyword>
<dbReference type="InterPro" id="IPR043686">
    <property type="entry name" value="Uup"/>
</dbReference>
<dbReference type="GO" id="GO:0005524">
    <property type="term" value="F:ATP binding"/>
    <property type="evidence" value="ECO:0007669"/>
    <property type="project" value="UniProtKB-UniRule"/>
</dbReference>
<evidence type="ECO:0000256" key="6">
    <source>
        <dbReference type="ARBA" id="ARBA00022840"/>
    </source>
</evidence>
<evidence type="ECO:0000256" key="3">
    <source>
        <dbReference type="ARBA" id="ARBA00022741"/>
    </source>
</evidence>
<keyword evidence="3 11" id="KW-0547">Nucleotide-binding</keyword>
<dbReference type="Pfam" id="PF16326">
    <property type="entry name" value="ABC_tran_CTD"/>
    <property type="match status" value="1"/>
</dbReference>
<accession>A0A098QXR9</accession>
<dbReference type="HAMAP" id="MF_00848">
    <property type="entry name" value="Uup"/>
    <property type="match status" value="1"/>
</dbReference>
<dbReference type="STRING" id="1480694.DC28_12560"/>